<feature type="domain" description="Response regulatory" evidence="14">
    <location>
        <begin position="987"/>
        <end position="1105"/>
    </location>
</feature>
<reference evidence="18 19" key="1">
    <citation type="submission" date="2020-05" db="EMBL/GenBank/DDBJ databases">
        <title>Azospirillum oleiclasticum sp. nov, a nitrogen-fixing and heavy crude oil-emulsifying bacterium isolated from the crude oil of Yumen Oilfield.</title>
        <authorList>
            <person name="Wu D."/>
            <person name="Cai M."/>
            <person name="Zhang X."/>
        </authorList>
    </citation>
    <scope>NUCLEOTIDE SEQUENCE [LARGE SCALE GENOMIC DNA]</scope>
    <source>
        <strain evidence="18 19">ROY-1-1-2</strain>
    </source>
</reference>
<dbReference type="PROSITE" id="PS50113">
    <property type="entry name" value="PAC"/>
    <property type="match status" value="1"/>
</dbReference>
<dbReference type="PANTHER" id="PTHR43047">
    <property type="entry name" value="TWO-COMPONENT HISTIDINE PROTEIN KINASE"/>
    <property type="match status" value="1"/>
</dbReference>
<dbReference type="CDD" id="cd00130">
    <property type="entry name" value="PAS"/>
    <property type="match status" value="2"/>
</dbReference>
<dbReference type="InterPro" id="IPR036097">
    <property type="entry name" value="HisK_dim/P_sf"/>
</dbReference>
<dbReference type="Gene3D" id="6.10.340.10">
    <property type="match status" value="1"/>
</dbReference>
<evidence type="ECO:0000256" key="5">
    <source>
        <dbReference type="ARBA" id="ARBA00022553"/>
    </source>
</evidence>
<dbReference type="InterPro" id="IPR003594">
    <property type="entry name" value="HATPase_dom"/>
</dbReference>
<dbReference type="Pfam" id="PF00072">
    <property type="entry name" value="Response_reg"/>
    <property type="match status" value="1"/>
</dbReference>
<evidence type="ECO:0000259" key="14">
    <source>
        <dbReference type="PROSITE" id="PS50110"/>
    </source>
</evidence>
<evidence type="ECO:0000259" key="13">
    <source>
        <dbReference type="PROSITE" id="PS50109"/>
    </source>
</evidence>
<keyword evidence="6" id="KW-0808">Transferase</keyword>
<dbReference type="SUPFAM" id="SSF158472">
    <property type="entry name" value="HAMP domain-like"/>
    <property type="match status" value="1"/>
</dbReference>
<dbReference type="SMART" id="SM00388">
    <property type="entry name" value="HisKA"/>
    <property type="match status" value="1"/>
</dbReference>
<evidence type="ECO:0000259" key="15">
    <source>
        <dbReference type="PROSITE" id="PS50112"/>
    </source>
</evidence>
<dbReference type="EMBL" id="JABFDB010000001">
    <property type="protein sequence ID" value="NYZ18436.1"/>
    <property type="molecule type" value="Genomic_DNA"/>
</dbReference>
<dbReference type="CDD" id="cd06225">
    <property type="entry name" value="HAMP"/>
    <property type="match status" value="1"/>
</dbReference>
<dbReference type="SMART" id="SM00091">
    <property type="entry name" value="PAS"/>
    <property type="match status" value="3"/>
</dbReference>
<dbReference type="InterPro" id="IPR001610">
    <property type="entry name" value="PAC"/>
</dbReference>
<dbReference type="NCBIfam" id="TIGR00229">
    <property type="entry name" value="sensory_box"/>
    <property type="match status" value="2"/>
</dbReference>
<evidence type="ECO:0000313" key="18">
    <source>
        <dbReference type="EMBL" id="NYZ18436.1"/>
    </source>
</evidence>
<dbReference type="CDD" id="cd12915">
    <property type="entry name" value="PDC2_DGC_like"/>
    <property type="match status" value="1"/>
</dbReference>
<proteinExistence type="predicted"/>
<dbReference type="Gene3D" id="3.30.450.20">
    <property type="entry name" value="PAS domain"/>
    <property type="match status" value="5"/>
</dbReference>
<evidence type="ECO:0000256" key="1">
    <source>
        <dbReference type="ARBA" id="ARBA00000085"/>
    </source>
</evidence>
<dbReference type="InterPro" id="IPR005467">
    <property type="entry name" value="His_kinase_dom"/>
</dbReference>
<dbReference type="PANTHER" id="PTHR43047:SF9">
    <property type="entry name" value="HISTIDINE KINASE"/>
    <property type="match status" value="1"/>
</dbReference>
<dbReference type="Proteomes" id="UP000584642">
    <property type="component" value="Unassembled WGS sequence"/>
</dbReference>
<keyword evidence="5 11" id="KW-0597">Phosphoprotein</keyword>
<keyword evidence="19" id="KW-1185">Reference proteome</keyword>
<dbReference type="Pfam" id="PF02743">
    <property type="entry name" value="dCache_1"/>
    <property type="match status" value="1"/>
</dbReference>
<evidence type="ECO:0000256" key="2">
    <source>
        <dbReference type="ARBA" id="ARBA00004651"/>
    </source>
</evidence>
<dbReference type="InterPro" id="IPR036890">
    <property type="entry name" value="HATPase_C_sf"/>
</dbReference>
<keyword evidence="8" id="KW-0418">Kinase</keyword>
<accession>A0ABX2T2U0</accession>
<dbReference type="SUPFAM" id="SSF55785">
    <property type="entry name" value="PYP-like sensor domain (PAS domain)"/>
    <property type="match status" value="3"/>
</dbReference>
<dbReference type="InterPro" id="IPR000700">
    <property type="entry name" value="PAS-assoc_C"/>
</dbReference>
<dbReference type="Gene3D" id="1.10.287.130">
    <property type="match status" value="1"/>
</dbReference>
<dbReference type="SMART" id="SM00448">
    <property type="entry name" value="REC"/>
    <property type="match status" value="1"/>
</dbReference>
<feature type="domain" description="PAS" evidence="15">
    <location>
        <begin position="607"/>
        <end position="678"/>
    </location>
</feature>
<feature type="coiled-coil region" evidence="12">
    <location>
        <begin position="464"/>
        <end position="491"/>
    </location>
</feature>
<gene>
    <name evidence="18" type="ORF">HND93_01825</name>
</gene>
<dbReference type="InterPro" id="IPR033479">
    <property type="entry name" value="dCache_1"/>
</dbReference>
<name>A0ABX2T2U0_9PROT</name>
<evidence type="ECO:0000256" key="6">
    <source>
        <dbReference type="ARBA" id="ARBA00022679"/>
    </source>
</evidence>
<dbReference type="Pfam" id="PF13426">
    <property type="entry name" value="PAS_9"/>
    <property type="match status" value="1"/>
</dbReference>
<evidence type="ECO:0000313" key="19">
    <source>
        <dbReference type="Proteomes" id="UP000584642"/>
    </source>
</evidence>
<sequence length="1109" mass="121607">MSLLHRLVLLLGIAVLPLLAVEVRNEFELRTDRIREIHQTARHYLSLIEAEQERLVDTIRQVLATLVQTNAFRNGLEPECGGLLNRLRPSYPDYIDFFAADADGIIRCGTQREAIGVSISDRAHFREALASGNFVIGERIARRVVSGLALPFALPIRGDDGMVRGMATATLDTEWLTRFLNAKPLPPGGSFLLADRSGTVLAHAPADGMGRALLPALRQHLNAAAPGTIEVTDDASGRVHVVAFSPVGAGQEDLFMAVSIDKEAALQPIDAAMQRSIAMIGAIAGTTLLLVLWGGTRLLRRPVEALVAATERWRGGDLSARSGLDHDRSEIGTLGRAFDAMADDLQAKAVIEREVHALAHRMADVLGATTDGVFEIDADWRITFMNDRARFLIADGRDLTGRRLLDAFPEAEGTVFTERYRYAMESGEPVEFEGYFAPLDSWYSIRAFPTLGGLAVFFQDITARRAGEEALERANLEKSELLAQLNALLENAPVGFAFFDRDHRFLRVNAPMGALTGLPPRDHIGRHLREIAPIDAQAALPAIDRVFATGEAARDRELVAAGAGGDRPRHWMAGYFPVRAQGQVTAVGLMLTDITGIRQAEVERERSDMRFRSMFEQAAVGIELLDADGRLLEVNEKLCSIFGVGTGDDLLGRTWEELTDPEDVGRERPLIASLFAGTLPSYALEKRYRRRGGDRVWVRVTSSLLRGVSRESARRISIVEDITDRKGIEEALRAAKDEAERANLAKTKFLAATSHDLRQPLQSMFFFTAALANQVNTERARTALLHLERGLDAMKGLLDSLLDVSRLDAGMIVPQIEEFDVSGTIDHIAAAYGPVALGKRLRWSVDACPVVVRSDRALLERLLRNLVENALRYTEEGVVSIHCRTDGAMVRITVADTGIGIPPEQLELIFEEFHQIGNPERDRTQGLGLGLAIVRRLARLLDHPVTVRSEPGRGSEFEVSVPLGQALKAAPEESGSTPAERTGQGRIAALVDDDAIVLMGLHAILSEWGYRVISAGSADLLLDRLAEQDVRPDIVIADYRLREGRVGTEAVLRVRERFADNGLPGIILTGETGADCHIDAARHGCRVVHKPVTPRQLTAALEQHFDGRD</sequence>
<dbReference type="InterPro" id="IPR004358">
    <property type="entry name" value="Sig_transdc_His_kin-like_C"/>
</dbReference>
<comment type="subcellular location">
    <subcellularLocation>
        <location evidence="2">Cell membrane</location>
        <topology evidence="2">Multi-pass membrane protein</topology>
    </subcellularLocation>
</comment>
<dbReference type="Gene3D" id="3.40.50.2300">
    <property type="match status" value="1"/>
</dbReference>
<feature type="domain" description="HAMP" evidence="17">
    <location>
        <begin position="297"/>
        <end position="350"/>
    </location>
</feature>
<keyword evidence="12" id="KW-0175">Coiled coil</keyword>
<comment type="caution">
    <text evidence="18">The sequence shown here is derived from an EMBL/GenBank/DDBJ whole genome shotgun (WGS) entry which is preliminary data.</text>
</comment>
<dbReference type="Pfam" id="PF00512">
    <property type="entry name" value="HisKA"/>
    <property type="match status" value="1"/>
</dbReference>
<dbReference type="InterPro" id="IPR011006">
    <property type="entry name" value="CheY-like_superfamily"/>
</dbReference>
<dbReference type="EC" id="2.7.13.3" evidence="3"/>
<dbReference type="SUPFAM" id="SSF55874">
    <property type="entry name" value="ATPase domain of HSP90 chaperone/DNA topoisomerase II/histidine kinase"/>
    <property type="match status" value="1"/>
</dbReference>
<dbReference type="CDD" id="cd00082">
    <property type="entry name" value="HisKA"/>
    <property type="match status" value="1"/>
</dbReference>
<dbReference type="InterPro" id="IPR000014">
    <property type="entry name" value="PAS"/>
</dbReference>
<dbReference type="InterPro" id="IPR003660">
    <property type="entry name" value="HAMP_dom"/>
</dbReference>
<evidence type="ECO:0000259" key="16">
    <source>
        <dbReference type="PROSITE" id="PS50113"/>
    </source>
</evidence>
<feature type="domain" description="PAS" evidence="15">
    <location>
        <begin position="481"/>
        <end position="550"/>
    </location>
</feature>
<evidence type="ECO:0000256" key="10">
    <source>
        <dbReference type="ARBA" id="ARBA00023136"/>
    </source>
</evidence>
<evidence type="ECO:0000256" key="7">
    <source>
        <dbReference type="ARBA" id="ARBA00022692"/>
    </source>
</evidence>
<dbReference type="CDD" id="cd16922">
    <property type="entry name" value="HATPase_EvgS-ArcB-TorS-like"/>
    <property type="match status" value="1"/>
</dbReference>
<feature type="domain" description="Histidine kinase" evidence="13">
    <location>
        <begin position="752"/>
        <end position="965"/>
    </location>
</feature>
<dbReference type="PROSITE" id="PS50109">
    <property type="entry name" value="HIS_KIN"/>
    <property type="match status" value="1"/>
</dbReference>
<dbReference type="SUPFAM" id="SSF47384">
    <property type="entry name" value="Homodimeric domain of signal transducing histidine kinase"/>
    <property type="match status" value="1"/>
</dbReference>
<dbReference type="Pfam" id="PF08448">
    <property type="entry name" value="PAS_4"/>
    <property type="match status" value="2"/>
</dbReference>
<dbReference type="PROSITE" id="PS50885">
    <property type="entry name" value="HAMP"/>
    <property type="match status" value="1"/>
</dbReference>
<keyword evidence="4" id="KW-1003">Cell membrane</keyword>
<evidence type="ECO:0000256" key="11">
    <source>
        <dbReference type="PROSITE-ProRule" id="PRU00169"/>
    </source>
</evidence>
<dbReference type="PROSITE" id="PS50112">
    <property type="entry name" value="PAS"/>
    <property type="match status" value="2"/>
</dbReference>
<dbReference type="PRINTS" id="PR00344">
    <property type="entry name" value="BCTRLSENSOR"/>
</dbReference>
<keyword evidence="7" id="KW-0812">Transmembrane</keyword>
<evidence type="ECO:0000256" key="8">
    <source>
        <dbReference type="ARBA" id="ARBA00022777"/>
    </source>
</evidence>
<dbReference type="Pfam" id="PF00672">
    <property type="entry name" value="HAMP"/>
    <property type="match status" value="1"/>
</dbReference>
<dbReference type="InterPro" id="IPR003661">
    <property type="entry name" value="HisK_dim/P_dom"/>
</dbReference>
<keyword evidence="9" id="KW-1133">Transmembrane helix</keyword>
<dbReference type="InterPro" id="IPR013656">
    <property type="entry name" value="PAS_4"/>
</dbReference>
<evidence type="ECO:0000259" key="17">
    <source>
        <dbReference type="PROSITE" id="PS50885"/>
    </source>
</evidence>
<dbReference type="InterPro" id="IPR035965">
    <property type="entry name" value="PAS-like_dom_sf"/>
</dbReference>
<evidence type="ECO:0000256" key="3">
    <source>
        <dbReference type="ARBA" id="ARBA00012438"/>
    </source>
</evidence>
<dbReference type="CDD" id="cd12914">
    <property type="entry name" value="PDC1_DGC_like"/>
    <property type="match status" value="1"/>
</dbReference>
<feature type="modified residue" description="4-aspartylphosphate" evidence="11">
    <location>
        <position position="1038"/>
    </location>
</feature>
<evidence type="ECO:0000256" key="4">
    <source>
        <dbReference type="ARBA" id="ARBA00022475"/>
    </source>
</evidence>
<organism evidence="18 19">
    <name type="scientific">Azospirillum oleiclasticum</name>
    <dbReference type="NCBI Taxonomy" id="2735135"/>
    <lineage>
        <taxon>Bacteria</taxon>
        <taxon>Pseudomonadati</taxon>
        <taxon>Pseudomonadota</taxon>
        <taxon>Alphaproteobacteria</taxon>
        <taxon>Rhodospirillales</taxon>
        <taxon>Azospirillaceae</taxon>
        <taxon>Azospirillum</taxon>
    </lineage>
</organism>
<dbReference type="SMART" id="SM00086">
    <property type="entry name" value="PAC"/>
    <property type="match status" value="2"/>
</dbReference>
<feature type="domain" description="PAC" evidence="16">
    <location>
        <begin position="682"/>
        <end position="734"/>
    </location>
</feature>
<dbReference type="PROSITE" id="PS50110">
    <property type="entry name" value="RESPONSE_REGULATORY"/>
    <property type="match status" value="1"/>
</dbReference>
<dbReference type="InterPro" id="IPR001789">
    <property type="entry name" value="Sig_transdc_resp-reg_receiver"/>
</dbReference>
<dbReference type="SMART" id="SM00304">
    <property type="entry name" value="HAMP"/>
    <property type="match status" value="1"/>
</dbReference>
<keyword evidence="10" id="KW-0472">Membrane</keyword>
<dbReference type="RefSeq" id="WP_180280178.1">
    <property type="nucleotide sequence ID" value="NZ_JABFDB010000001.1"/>
</dbReference>
<dbReference type="Pfam" id="PF02518">
    <property type="entry name" value="HATPase_c"/>
    <property type="match status" value="1"/>
</dbReference>
<protein>
    <recommendedName>
        <fullName evidence="3">histidine kinase</fullName>
        <ecNumber evidence="3">2.7.13.3</ecNumber>
    </recommendedName>
</protein>
<evidence type="ECO:0000256" key="12">
    <source>
        <dbReference type="SAM" id="Coils"/>
    </source>
</evidence>
<dbReference type="CDD" id="cd00156">
    <property type="entry name" value="REC"/>
    <property type="match status" value="1"/>
</dbReference>
<dbReference type="SUPFAM" id="SSF52172">
    <property type="entry name" value="CheY-like"/>
    <property type="match status" value="1"/>
</dbReference>
<dbReference type="SMART" id="SM00387">
    <property type="entry name" value="HATPase_c"/>
    <property type="match status" value="1"/>
</dbReference>
<comment type="catalytic activity">
    <reaction evidence="1">
        <text>ATP + protein L-histidine = ADP + protein N-phospho-L-histidine.</text>
        <dbReference type="EC" id="2.7.13.3"/>
    </reaction>
</comment>
<dbReference type="Gene3D" id="3.30.565.10">
    <property type="entry name" value="Histidine kinase-like ATPase, C-terminal domain"/>
    <property type="match status" value="1"/>
</dbReference>
<evidence type="ECO:0000256" key="9">
    <source>
        <dbReference type="ARBA" id="ARBA00022989"/>
    </source>
</evidence>